<dbReference type="InterPro" id="IPR007219">
    <property type="entry name" value="XnlR_reg_dom"/>
</dbReference>
<reference evidence="8 9" key="1">
    <citation type="submission" date="2018-07" db="EMBL/GenBank/DDBJ databases">
        <title>The genomes of Aspergillus section Nigri reveals drivers in fungal speciation.</title>
        <authorList>
            <consortium name="DOE Joint Genome Institute"/>
            <person name="Vesth T.C."/>
            <person name="Nybo J."/>
            <person name="Theobald S."/>
            <person name="Brandl J."/>
            <person name="Frisvad J.C."/>
            <person name="Nielsen K.F."/>
            <person name="Lyhne E.K."/>
            <person name="Kogle M.E."/>
            <person name="Kuo A."/>
            <person name="Riley R."/>
            <person name="Clum A."/>
            <person name="Nolan M."/>
            <person name="Lipzen A."/>
            <person name="Salamov A."/>
            <person name="Henrissat B."/>
            <person name="Wiebenga A."/>
            <person name="De vries R.P."/>
            <person name="Grigoriev I.V."/>
            <person name="Mortensen U.H."/>
            <person name="Andersen M.R."/>
            <person name="Baker S.E."/>
        </authorList>
    </citation>
    <scope>NUCLEOTIDE SEQUENCE [LARGE SCALE GENOMIC DNA]</scope>
    <source>
        <strain evidence="8 9">CBS 139.54b</strain>
    </source>
</reference>
<dbReference type="CDD" id="cd00067">
    <property type="entry name" value="GAL4"/>
    <property type="match status" value="1"/>
</dbReference>
<keyword evidence="9" id="KW-1185">Reference proteome</keyword>
<dbReference type="GO" id="GO:0000435">
    <property type="term" value="P:positive regulation of transcription from RNA polymerase II promoter by galactose"/>
    <property type="evidence" value="ECO:0007669"/>
    <property type="project" value="TreeGrafter"/>
</dbReference>
<dbReference type="GeneID" id="38138146"/>
<protein>
    <submittedName>
        <fullName evidence="8">Fungal-specific transcription factor domain-domain-containing protein</fullName>
    </submittedName>
</protein>
<dbReference type="SMART" id="SM00066">
    <property type="entry name" value="GAL4"/>
    <property type="match status" value="1"/>
</dbReference>
<dbReference type="CDD" id="cd12148">
    <property type="entry name" value="fungal_TF_MHR"/>
    <property type="match status" value="1"/>
</dbReference>
<feature type="region of interest" description="Disordered" evidence="6">
    <location>
        <begin position="203"/>
        <end position="233"/>
    </location>
</feature>
<dbReference type="AlphaFoldDB" id="A0A3F3PKH4"/>
<dbReference type="STRING" id="1341132.A0A3F3PKH4"/>
<dbReference type="GO" id="GO:0000981">
    <property type="term" value="F:DNA-binding transcription factor activity, RNA polymerase II-specific"/>
    <property type="evidence" value="ECO:0007669"/>
    <property type="project" value="InterPro"/>
</dbReference>
<proteinExistence type="predicted"/>
<dbReference type="InterPro" id="IPR001138">
    <property type="entry name" value="Zn2Cys6_DnaBD"/>
</dbReference>
<accession>A0A3F3PKH4</accession>
<evidence type="ECO:0000259" key="7">
    <source>
        <dbReference type="PROSITE" id="PS50048"/>
    </source>
</evidence>
<dbReference type="PANTHER" id="PTHR47424:SF3">
    <property type="entry name" value="REGULATORY PROTEIN GAL4"/>
    <property type="match status" value="1"/>
</dbReference>
<keyword evidence="3" id="KW-0238">DNA-binding</keyword>
<keyword evidence="1" id="KW-0479">Metal-binding</keyword>
<sequence length="862" mass="96066">MDDPSGNPFQNARKIAADILIAARGRTQRTRVKRKRTFASLVSMSLEQTRKPPECCRGCSTALGVTRLHRMPPKVTGDPKRRTGARRKVVLACDSCREKKIRCDGNKPICGACRRRSYRIDQCLYNPDNARTASRDEYFQTLHLRIRELENACLMAGVSIDSPLGLRAQQESHSELNRGNEIPVETEGLIMAAPTPFGELEERTTTSTGFRVGGRPDQPVLATRSESANSRSRLAVEETTECSPDVGSYGSPLFADGEAHVTGMGQITAPDAESRKQSSRFQFYGSSSTASLMRFAWQSLPSRPANSSGAELASSTLHDTFTEYRFDDFALPPRTLADHLVRCFFDHVYTLYPFFHRPAFEAAYRNLWRAEDEPKIPLTDLRIGLGSGAESSPKSIVFHAALNAIFALGCQFADIEEVESVANSFFLRCKRFIGLDFLDINTLGVVQTLLITALFLQSSPYPSRCWHSVGVACRVALGLGLHESDILTSLSPLESDIRRRTWHGCVMMDVTLSMTHGRPTMTTHLAPLPPPDDSEMSRQDPPGEPSLLSFYIEAIKLYSILDKILSDVYCAWCSRTRQDRPQASTKILGGLDTILEIERELTLFEASTPPCLKWDPDAPEFNSDGKLNQAIAQQRNVLHARYLHLHLLLHRPMFTQLYAEKVRKSDFVGGNGIREEWTAHSSATRSTLYFSTANKSATACVMAAIDLTHLVHETYHTNATDAWWYNGFYVSTAAIVLLMSFSSPSMLDSCTMDKARAAWREATSVLESMATVKRSANNTLQFLKALYRQAVPADMQQTGSQTAGAASLHPDNMTQHYTPFDHPDHDLTQAPFFNWEEYAGSMGQGFDDLGFLTRLDFPDTLP</sequence>
<keyword evidence="2" id="KW-0805">Transcription regulation</keyword>
<organism evidence="8 9">
    <name type="scientific">Aspergillus welwitschiae</name>
    <dbReference type="NCBI Taxonomy" id="1341132"/>
    <lineage>
        <taxon>Eukaryota</taxon>
        <taxon>Fungi</taxon>
        <taxon>Dikarya</taxon>
        <taxon>Ascomycota</taxon>
        <taxon>Pezizomycotina</taxon>
        <taxon>Eurotiomycetes</taxon>
        <taxon>Eurotiomycetidae</taxon>
        <taxon>Eurotiales</taxon>
        <taxon>Aspergillaceae</taxon>
        <taxon>Aspergillus</taxon>
        <taxon>Aspergillus subgen. Circumdati</taxon>
    </lineage>
</organism>
<gene>
    <name evidence="8" type="ORF">BDQ94DRAFT_163668</name>
</gene>
<evidence type="ECO:0000256" key="1">
    <source>
        <dbReference type="ARBA" id="ARBA00022723"/>
    </source>
</evidence>
<dbReference type="GO" id="GO:0000978">
    <property type="term" value="F:RNA polymerase II cis-regulatory region sequence-specific DNA binding"/>
    <property type="evidence" value="ECO:0007669"/>
    <property type="project" value="TreeGrafter"/>
</dbReference>
<evidence type="ECO:0000256" key="2">
    <source>
        <dbReference type="ARBA" id="ARBA00023015"/>
    </source>
</evidence>
<dbReference type="Pfam" id="PF00172">
    <property type="entry name" value="Zn_clus"/>
    <property type="match status" value="1"/>
</dbReference>
<evidence type="ECO:0000313" key="8">
    <source>
        <dbReference type="EMBL" id="RDH27431.1"/>
    </source>
</evidence>
<dbReference type="PROSITE" id="PS50048">
    <property type="entry name" value="ZN2_CY6_FUNGAL_2"/>
    <property type="match status" value="1"/>
</dbReference>
<keyword evidence="5" id="KW-0539">Nucleus</keyword>
<dbReference type="InterPro" id="IPR051127">
    <property type="entry name" value="Fungal_SecMet_Regulators"/>
</dbReference>
<keyword evidence="4" id="KW-0804">Transcription</keyword>
<dbReference type="GO" id="GO:0006351">
    <property type="term" value="P:DNA-templated transcription"/>
    <property type="evidence" value="ECO:0007669"/>
    <property type="project" value="InterPro"/>
</dbReference>
<dbReference type="Pfam" id="PF04082">
    <property type="entry name" value="Fungal_trans"/>
    <property type="match status" value="1"/>
</dbReference>
<evidence type="ECO:0000256" key="6">
    <source>
        <dbReference type="SAM" id="MobiDB-lite"/>
    </source>
</evidence>
<dbReference type="SUPFAM" id="SSF57701">
    <property type="entry name" value="Zn2/Cys6 DNA-binding domain"/>
    <property type="match status" value="1"/>
</dbReference>
<dbReference type="InterPro" id="IPR036864">
    <property type="entry name" value="Zn2-C6_fun-type_DNA-bd_sf"/>
</dbReference>
<dbReference type="GO" id="GO:0008270">
    <property type="term" value="F:zinc ion binding"/>
    <property type="evidence" value="ECO:0007669"/>
    <property type="project" value="InterPro"/>
</dbReference>
<evidence type="ECO:0000313" key="9">
    <source>
        <dbReference type="Proteomes" id="UP000253729"/>
    </source>
</evidence>
<dbReference type="EMBL" id="KZ852091">
    <property type="protein sequence ID" value="RDH27431.1"/>
    <property type="molecule type" value="Genomic_DNA"/>
</dbReference>
<evidence type="ECO:0000256" key="4">
    <source>
        <dbReference type="ARBA" id="ARBA00023163"/>
    </source>
</evidence>
<dbReference type="PANTHER" id="PTHR47424">
    <property type="entry name" value="REGULATORY PROTEIN GAL4"/>
    <property type="match status" value="1"/>
</dbReference>
<evidence type="ECO:0000256" key="3">
    <source>
        <dbReference type="ARBA" id="ARBA00023125"/>
    </source>
</evidence>
<dbReference type="RefSeq" id="XP_026620453.1">
    <property type="nucleotide sequence ID" value="XM_026769790.1"/>
</dbReference>
<dbReference type="Gene3D" id="4.10.240.10">
    <property type="entry name" value="Zn(2)-C6 fungal-type DNA-binding domain"/>
    <property type="match status" value="1"/>
</dbReference>
<name>A0A3F3PKH4_9EURO</name>
<dbReference type="SMART" id="SM00906">
    <property type="entry name" value="Fungal_trans"/>
    <property type="match status" value="1"/>
</dbReference>
<feature type="domain" description="Zn(2)-C6 fungal-type" evidence="7">
    <location>
        <begin position="92"/>
        <end position="125"/>
    </location>
</feature>
<dbReference type="GO" id="GO:0005634">
    <property type="term" value="C:nucleus"/>
    <property type="evidence" value="ECO:0007669"/>
    <property type="project" value="TreeGrafter"/>
</dbReference>
<evidence type="ECO:0000256" key="5">
    <source>
        <dbReference type="ARBA" id="ARBA00023242"/>
    </source>
</evidence>
<dbReference type="Proteomes" id="UP000253729">
    <property type="component" value="Unassembled WGS sequence"/>
</dbReference>